<evidence type="ECO:0000256" key="1">
    <source>
        <dbReference type="ARBA" id="ARBA00001974"/>
    </source>
</evidence>
<dbReference type="InterPro" id="IPR050741">
    <property type="entry name" value="Acyl-CoA_dehydrogenase"/>
</dbReference>
<dbReference type="Gene3D" id="1.10.540.10">
    <property type="entry name" value="Acyl-CoA dehydrogenase/oxidase, N-terminal domain"/>
    <property type="match status" value="1"/>
</dbReference>
<gene>
    <name evidence="9" type="ORF">BJ122_10397</name>
</gene>
<evidence type="ECO:0000256" key="5">
    <source>
        <dbReference type="ARBA" id="ARBA00023002"/>
    </source>
</evidence>
<dbReference type="InterPro" id="IPR036250">
    <property type="entry name" value="AcylCo_DH-like_C"/>
</dbReference>
<dbReference type="SUPFAM" id="SSF47203">
    <property type="entry name" value="Acyl-CoA dehydrogenase C-terminal domain-like"/>
    <property type="match status" value="1"/>
</dbReference>
<comment type="cofactor">
    <cofactor evidence="1 6">
        <name>FAD</name>
        <dbReference type="ChEBI" id="CHEBI:57692"/>
    </cofactor>
</comment>
<keyword evidence="10" id="KW-1185">Reference proteome</keyword>
<dbReference type="Pfam" id="PF02770">
    <property type="entry name" value="Acyl-CoA_dh_M"/>
    <property type="match status" value="1"/>
</dbReference>
<dbReference type="PANTHER" id="PTHR48083">
    <property type="entry name" value="MEDIUM-CHAIN SPECIFIC ACYL-COA DEHYDROGENASE, MITOCHONDRIAL-RELATED"/>
    <property type="match status" value="1"/>
</dbReference>
<evidence type="ECO:0000313" key="10">
    <source>
        <dbReference type="Proteomes" id="UP000248148"/>
    </source>
</evidence>
<dbReference type="GO" id="GO:0050660">
    <property type="term" value="F:flavin adenine dinucleotide binding"/>
    <property type="evidence" value="ECO:0007669"/>
    <property type="project" value="InterPro"/>
</dbReference>
<dbReference type="SUPFAM" id="SSF56645">
    <property type="entry name" value="Acyl-CoA dehydrogenase NM domain-like"/>
    <property type="match status" value="1"/>
</dbReference>
<evidence type="ECO:0000259" key="8">
    <source>
        <dbReference type="Pfam" id="PF02770"/>
    </source>
</evidence>
<dbReference type="FunFam" id="2.40.110.10:FF:000002">
    <property type="entry name" value="Acyl-CoA dehydrogenase fadE12"/>
    <property type="match status" value="1"/>
</dbReference>
<dbReference type="AlphaFoldDB" id="A0A318TIE0"/>
<evidence type="ECO:0000313" key="9">
    <source>
        <dbReference type="EMBL" id="PYF04444.1"/>
    </source>
</evidence>
<dbReference type="InterPro" id="IPR009100">
    <property type="entry name" value="AcylCoA_DH/oxidase_NM_dom_sf"/>
</dbReference>
<accession>A0A318TIE0</accession>
<dbReference type="InterPro" id="IPR037069">
    <property type="entry name" value="AcylCoA_DH/ox_N_sf"/>
</dbReference>
<keyword evidence="5 6" id="KW-0560">Oxidoreductase</keyword>
<organism evidence="9 10">
    <name type="scientific">Rhodopseudomonas faecalis</name>
    <dbReference type="NCBI Taxonomy" id="99655"/>
    <lineage>
        <taxon>Bacteria</taxon>
        <taxon>Pseudomonadati</taxon>
        <taxon>Pseudomonadota</taxon>
        <taxon>Alphaproteobacteria</taxon>
        <taxon>Hyphomicrobiales</taxon>
        <taxon>Nitrobacteraceae</taxon>
        <taxon>Rhodopseudomonas</taxon>
    </lineage>
</organism>
<dbReference type="Pfam" id="PF00441">
    <property type="entry name" value="Acyl-CoA_dh_1"/>
    <property type="match status" value="1"/>
</dbReference>
<dbReference type="Proteomes" id="UP000248148">
    <property type="component" value="Unassembled WGS sequence"/>
</dbReference>
<dbReference type="PANTHER" id="PTHR48083:SF13">
    <property type="entry name" value="ACYL-COA DEHYDROGENASE FAMILY MEMBER 11"/>
    <property type="match status" value="1"/>
</dbReference>
<protein>
    <submittedName>
        <fullName evidence="9">Acyl-CoA dehydrogenase</fullName>
    </submittedName>
</protein>
<dbReference type="Gene3D" id="2.40.110.10">
    <property type="entry name" value="Butyryl-CoA Dehydrogenase, subunit A, domain 2"/>
    <property type="match status" value="1"/>
</dbReference>
<evidence type="ECO:0000256" key="3">
    <source>
        <dbReference type="ARBA" id="ARBA00022630"/>
    </source>
</evidence>
<dbReference type="RefSeq" id="WP_110779851.1">
    <property type="nucleotide sequence ID" value="NZ_QJTI01000003.1"/>
</dbReference>
<name>A0A318TIE0_9BRAD</name>
<dbReference type="GO" id="GO:0033539">
    <property type="term" value="P:fatty acid beta-oxidation using acyl-CoA dehydrogenase"/>
    <property type="evidence" value="ECO:0007669"/>
    <property type="project" value="TreeGrafter"/>
</dbReference>
<evidence type="ECO:0000256" key="4">
    <source>
        <dbReference type="ARBA" id="ARBA00022827"/>
    </source>
</evidence>
<reference evidence="9 10" key="1">
    <citation type="submission" date="2018-06" db="EMBL/GenBank/DDBJ databases">
        <title>Genomic Encyclopedia of Archaeal and Bacterial Type Strains, Phase II (KMG-II): from individual species to whole genera.</title>
        <authorList>
            <person name="Goeker M."/>
        </authorList>
    </citation>
    <scope>NUCLEOTIDE SEQUENCE [LARGE SCALE GENOMIC DNA]</scope>
    <source>
        <strain evidence="9 10">JCM 11668</strain>
    </source>
</reference>
<dbReference type="InterPro" id="IPR046373">
    <property type="entry name" value="Acyl-CoA_Oxase/DH_mid-dom_sf"/>
</dbReference>
<evidence type="ECO:0000259" key="7">
    <source>
        <dbReference type="Pfam" id="PF00441"/>
    </source>
</evidence>
<keyword evidence="4 6" id="KW-0274">FAD</keyword>
<feature type="domain" description="Acyl-CoA dehydrogenase/oxidase C-terminal" evidence="7">
    <location>
        <begin position="247"/>
        <end position="396"/>
    </location>
</feature>
<evidence type="ECO:0000256" key="6">
    <source>
        <dbReference type="RuleBase" id="RU362125"/>
    </source>
</evidence>
<keyword evidence="3 6" id="KW-0285">Flavoprotein</keyword>
<evidence type="ECO:0000256" key="2">
    <source>
        <dbReference type="ARBA" id="ARBA00009347"/>
    </source>
</evidence>
<dbReference type="EMBL" id="QJTI01000003">
    <property type="protein sequence ID" value="PYF04444.1"/>
    <property type="molecule type" value="Genomic_DNA"/>
</dbReference>
<dbReference type="InterPro" id="IPR009075">
    <property type="entry name" value="AcylCo_DH/oxidase_C"/>
</dbReference>
<proteinExistence type="inferred from homology"/>
<feature type="domain" description="Acyl-CoA oxidase/dehydrogenase middle" evidence="8">
    <location>
        <begin position="133"/>
        <end position="235"/>
    </location>
</feature>
<comment type="caution">
    <text evidence="9">The sequence shown here is derived from an EMBL/GenBank/DDBJ whole genome shotgun (WGS) entry which is preliminary data.</text>
</comment>
<sequence length="427" mass="48052">MDFEHSAKVERLRAQLGDFMRFYVEPANHDWHRIVAAGHYPLELIERLKSRAFSENLWNLFLPGLRDDEPGQRLSNVEYAPLAEIMGRVHWAPEIFNCNAPDTGNMELLHLAATPQQRAAWLDPLLIGEIRSCFAMSEPDTASSDARNIRTTMIRDGDHYVINGRKWFITGPLHPHCRLAIVMGITNPDLELGSAERHSMMLVPIDTPGIEIVRNIPIMHYHSPEGHCELLFRDVRVPAENLLGVEGQGFKLAQQRLGPGRVHHCMRTIGQCELALELMCERALERRAFGAHLSEFGNLRDWIAQSRLEIDQARLLVMQAAHRMDRHGNAAARVDVSAIKVVAAQLQTRVVDRAMQVFGAMGLSPDTPLSYLWTWGRAMRYLDGPDEVHLNVVSRAELAKAKTRIGGNAAHFVPPERATTPIKPGRG</sequence>
<dbReference type="GO" id="GO:0005737">
    <property type="term" value="C:cytoplasm"/>
    <property type="evidence" value="ECO:0007669"/>
    <property type="project" value="TreeGrafter"/>
</dbReference>
<dbReference type="GO" id="GO:0003995">
    <property type="term" value="F:acyl-CoA dehydrogenase activity"/>
    <property type="evidence" value="ECO:0007669"/>
    <property type="project" value="TreeGrafter"/>
</dbReference>
<dbReference type="Gene3D" id="1.20.140.10">
    <property type="entry name" value="Butyryl-CoA Dehydrogenase, subunit A, domain 3"/>
    <property type="match status" value="1"/>
</dbReference>
<comment type="similarity">
    <text evidence="2 6">Belongs to the acyl-CoA dehydrogenase family.</text>
</comment>
<dbReference type="OrthoDB" id="9775090at2"/>
<dbReference type="InterPro" id="IPR006091">
    <property type="entry name" value="Acyl-CoA_Oxase/DH_mid-dom"/>
</dbReference>